<dbReference type="Gene3D" id="3.40.50.180">
    <property type="entry name" value="Methylesterase CheB, C-terminal domain"/>
    <property type="match status" value="1"/>
</dbReference>
<dbReference type="PANTHER" id="PTHR42872">
    <property type="entry name" value="PROTEIN-GLUTAMATE METHYLESTERASE/PROTEIN-GLUTAMINE GLUTAMINASE"/>
    <property type="match status" value="1"/>
</dbReference>
<feature type="active site" evidence="4">
    <location>
        <position position="150"/>
    </location>
</feature>
<evidence type="ECO:0000259" key="6">
    <source>
        <dbReference type="PROSITE" id="PS50122"/>
    </source>
</evidence>
<feature type="transmembrane region" description="Helical" evidence="5">
    <location>
        <begin position="21"/>
        <end position="40"/>
    </location>
</feature>
<feature type="domain" description="CheB-type methylesterase" evidence="6">
    <location>
        <begin position="23"/>
        <end position="208"/>
    </location>
</feature>
<keyword evidence="4" id="KW-0145">Chemotaxis</keyword>
<evidence type="ECO:0000313" key="7">
    <source>
        <dbReference type="EMBL" id="MDT0651863.1"/>
    </source>
</evidence>
<proteinExistence type="predicted"/>
<dbReference type="InterPro" id="IPR000673">
    <property type="entry name" value="Sig_transdc_resp-reg_Me-estase"/>
</dbReference>
<evidence type="ECO:0000256" key="2">
    <source>
        <dbReference type="ARBA" id="ARBA00039140"/>
    </source>
</evidence>
<keyword evidence="5" id="KW-1133">Transmembrane helix</keyword>
<dbReference type="Pfam" id="PF01339">
    <property type="entry name" value="CheB_methylest"/>
    <property type="match status" value="1"/>
</dbReference>
<dbReference type="CDD" id="cd16434">
    <property type="entry name" value="CheB-CheR_fusion"/>
    <property type="match status" value="1"/>
</dbReference>
<feature type="non-terminal residue" evidence="7">
    <location>
        <position position="231"/>
    </location>
</feature>
<feature type="active site" evidence="4">
    <location>
        <position position="56"/>
    </location>
</feature>
<evidence type="ECO:0000313" key="8">
    <source>
        <dbReference type="Proteomes" id="UP001248819"/>
    </source>
</evidence>
<organism evidence="7 8">
    <name type="scientific">Autumnicola edwardsiae</name>
    <dbReference type="NCBI Taxonomy" id="3075594"/>
    <lineage>
        <taxon>Bacteria</taxon>
        <taxon>Pseudomonadati</taxon>
        <taxon>Bacteroidota</taxon>
        <taxon>Flavobacteriia</taxon>
        <taxon>Flavobacteriales</taxon>
        <taxon>Flavobacteriaceae</taxon>
        <taxon>Autumnicola</taxon>
    </lineage>
</organism>
<dbReference type="EC" id="3.1.1.61" evidence="2"/>
<evidence type="ECO:0000256" key="4">
    <source>
        <dbReference type="PROSITE-ProRule" id="PRU00050"/>
    </source>
</evidence>
<reference evidence="7 8" key="1">
    <citation type="submission" date="2023-09" db="EMBL/GenBank/DDBJ databases">
        <authorList>
            <person name="Rey-Velasco X."/>
        </authorList>
    </citation>
    <scope>NUCLEOTIDE SEQUENCE [LARGE SCALE GENOMIC DNA]</scope>
    <source>
        <strain evidence="7 8">F297</strain>
    </source>
</reference>
<dbReference type="InterPro" id="IPR035909">
    <property type="entry name" value="CheB_C"/>
</dbReference>
<comment type="caution">
    <text evidence="7">The sequence shown here is derived from an EMBL/GenBank/DDBJ whole genome shotgun (WGS) entry which is preliminary data.</text>
</comment>
<keyword evidence="5" id="KW-0812">Transmembrane</keyword>
<accession>A0ABU3CZR5</accession>
<comment type="catalytic activity">
    <reaction evidence="3">
        <text>[protein]-L-glutamate 5-O-methyl ester + H2O = L-glutamyl-[protein] + methanol + H(+)</text>
        <dbReference type="Rhea" id="RHEA:23236"/>
        <dbReference type="Rhea" id="RHEA-COMP:10208"/>
        <dbReference type="Rhea" id="RHEA-COMP:10311"/>
        <dbReference type="ChEBI" id="CHEBI:15377"/>
        <dbReference type="ChEBI" id="CHEBI:15378"/>
        <dbReference type="ChEBI" id="CHEBI:17790"/>
        <dbReference type="ChEBI" id="CHEBI:29973"/>
        <dbReference type="ChEBI" id="CHEBI:82795"/>
        <dbReference type="EC" id="3.1.1.61"/>
    </reaction>
</comment>
<protein>
    <recommendedName>
        <fullName evidence="2">protein-glutamate methylesterase</fullName>
        <ecNumber evidence="2">3.1.1.61</ecNumber>
    </recommendedName>
</protein>
<keyword evidence="1 4" id="KW-0378">Hydrolase</keyword>
<evidence type="ECO:0000256" key="3">
    <source>
        <dbReference type="ARBA" id="ARBA00048267"/>
    </source>
</evidence>
<dbReference type="SUPFAM" id="SSF52738">
    <property type="entry name" value="Methylesterase CheB, C-terminal domain"/>
    <property type="match status" value="1"/>
</dbReference>
<sequence>MGQKTNKPEIDKSLKKSANKFPVVGVGASSGGLAAFKLFLKSIPEKSGMAYVLVQHLDPGHESLLPELLQKATKIPVKEISDDMKVEPDTIYIIPSNRLLLSNDGKLELSPRPEKGKKVLNLPIDLFFESLAEVHQSHSIGVVLTGNGYDGTQGLKFIKNHGGITFAQDEASAEYKGMPRSAAQEGVVDFVLPPEEIPKKILEVVQNIYNKEGQEKLVIKENSEVFRQILA</sequence>
<dbReference type="PROSITE" id="PS50122">
    <property type="entry name" value="CHEB"/>
    <property type="match status" value="1"/>
</dbReference>
<name>A0ABU3CZR5_9FLAO</name>
<dbReference type="PANTHER" id="PTHR42872:SF3">
    <property type="entry name" value="PROTEIN-GLUTAMATE METHYLESTERASE_PROTEIN-GLUTAMINE GLUTAMINASE 1"/>
    <property type="match status" value="1"/>
</dbReference>
<evidence type="ECO:0000256" key="1">
    <source>
        <dbReference type="ARBA" id="ARBA00022801"/>
    </source>
</evidence>
<feature type="active site" evidence="4">
    <location>
        <position position="29"/>
    </location>
</feature>
<gene>
    <name evidence="7" type="ORF">RM529_17100</name>
</gene>
<dbReference type="Proteomes" id="UP001248819">
    <property type="component" value="Unassembled WGS sequence"/>
</dbReference>
<evidence type="ECO:0000256" key="5">
    <source>
        <dbReference type="SAM" id="Phobius"/>
    </source>
</evidence>
<keyword evidence="5" id="KW-0472">Membrane</keyword>
<dbReference type="RefSeq" id="WP_311485960.1">
    <property type="nucleotide sequence ID" value="NZ_JAVRHP010000214.1"/>
</dbReference>
<keyword evidence="8" id="KW-1185">Reference proteome</keyword>
<dbReference type="EMBL" id="JAVRHP010000214">
    <property type="protein sequence ID" value="MDT0651863.1"/>
    <property type="molecule type" value="Genomic_DNA"/>
</dbReference>